<protein>
    <recommendedName>
        <fullName evidence="8">Homeobox domain-containing protein</fullName>
    </recommendedName>
</protein>
<dbReference type="InterPro" id="IPR050394">
    <property type="entry name" value="Homeobox_NK-like"/>
</dbReference>
<evidence type="ECO:0000256" key="3">
    <source>
        <dbReference type="ARBA" id="ARBA00023155"/>
    </source>
</evidence>
<evidence type="ECO:0000256" key="6">
    <source>
        <dbReference type="RuleBase" id="RU000682"/>
    </source>
</evidence>
<feature type="compositionally biased region" description="Basic and acidic residues" evidence="7">
    <location>
        <begin position="247"/>
        <end position="257"/>
    </location>
</feature>
<dbReference type="InterPro" id="IPR009057">
    <property type="entry name" value="Homeodomain-like_sf"/>
</dbReference>
<reference evidence="9" key="1">
    <citation type="submission" date="2018-04" db="EMBL/GenBank/DDBJ databases">
        <title>Whole genome sequencing of Hypsizygus marmoreus.</title>
        <authorList>
            <person name="Choi I.-G."/>
            <person name="Min B."/>
            <person name="Kim J.-G."/>
            <person name="Kim S."/>
            <person name="Oh Y.-L."/>
            <person name="Kong W.-S."/>
            <person name="Park H."/>
            <person name="Jeong J."/>
            <person name="Song E.-S."/>
        </authorList>
    </citation>
    <scope>NUCLEOTIDE SEQUENCE [LARGE SCALE GENOMIC DNA]</scope>
    <source>
        <strain evidence="9">51987-8</strain>
    </source>
</reference>
<dbReference type="SMART" id="SM00389">
    <property type="entry name" value="HOX"/>
    <property type="match status" value="1"/>
</dbReference>
<dbReference type="CDD" id="cd00086">
    <property type="entry name" value="homeodomain"/>
    <property type="match status" value="1"/>
</dbReference>
<feature type="compositionally biased region" description="Low complexity" evidence="7">
    <location>
        <begin position="273"/>
        <end position="284"/>
    </location>
</feature>
<dbReference type="GO" id="GO:0000981">
    <property type="term" value="F:DNA-binding transcription factor activity, RNA polymerase II-specific"/>
    <property type="evidence" value="ECO:0007669"/>
    <property type="project" value="InterPro"/>
</dbReference>
<accession>A0A369KBT4</accession>
<evidence type="ECO:0000256" key="2">
    <source>
        <dbReference type="ARBA" id="ARBA00023125"/>
    </source>
</evidence>
<feature type="region of interest" description="Disordered" evidence="7">
    <location>
        <begin position="413"/>
        <end position="529"/>
    </location>
</feature>
<dbReference type="EMBL" id="LUEZ02000010">
    <property type="protein sequence ID" value="RDB28406.1"/>
    <property type="molecule type" value="Genomic_DNA"/>
</dbReference>
<feature type="compositionally biased region" description="Low complexity" evidence="7">
    <location>
        <begin position="461"/>
        <end position="489"/>
    </location>
</feature>
<feature type="compositionally biased region" description="Acidic residues" evidence="7">
    <location>
        <begin position="258"/>
        <end position="267"/>
    </location>
</feature>
<comment type="subcellular location">
    <subcellularLocation>
        <location evidence="1 5 6">Nucleus</location>
    </subcellularLocation>
</comment>
<dbReference type="PANTHER" id="PTHR24340">
    <property type="entry name" value="HOMEOBOX PROTEIN NKX"/>
    <property type="match status" value="1"/>
</dbReference>
<organism evidence="9 10">
    <name type="scientific">Hypsizygus marmoreus</name>
    <name type="common">White beech mushroom</name>
    <name type="synonym">Agaricus marmoreus</name>
    <dbReference type="NCBI Taxonomy" id="39966"/>
    <lineage>
        <taxon>Eukaryota</taxon>
        <taxon>Fungi</taxon>
        <taxon>Dikarya</taxon>
        <taxon>Basidiomycota</taxon>
        <taxon>Agaricomycotina</taxon>
        <taxon>Agaricomycetes</taxon>
        <taxon>Agaricomycetidae</taxon>
        <taxon>Agaricales</taxon>
        <taxon>Tricholomatineae</taxon>
        <taxon>Lyophyllaceae</taxon>
        <taxon>Hypsizygus</taxon>
    </lineage>
</organism>
<dbReference type="GO" id="GO:0005634">
    <property type="term" value="C:nucleus"/>
    <property type="evidence" value="ECO:0007669"/>
    <property type="project" value="UniProtKB-SubCell"/>
</dbReference>
<dbReference type="PROSITE" id="PS00027">
    <property type="entry name" value="HOMEOBOX_1"/>
    <property type="match status" value="1"/>
</dbReference>
<dbReference type="Pfam" id="PF00046">
    <property type="entry name" value="Homeodomain"/>
    <property type="match status" value="1"/>
</dbReference>
<gene>
    <name evidence="9" type="ORF">Hypma_015788</name>
</gene>
<evidence type="ECO:0000256" key="7">
    <source>
        <dbReference type="SAM" id="MobiDB-lite"/>
    </source>
</evidence>
<keyword evidence="4 5" id="KW-0539">Nucleus</keyword>
<feature type="compositionally biased region" description="Low complexity" evidence="7">
    <location>
        <begin position="496"/>
        <end position="519"/>
    </location>
</feature>
<evidence type="ECO:0000256" key="4">
    <source>
        <dbReference type="ARBA" id="ARBA00023242"/>
    </source>
</evidence>
<dbReference type="OrthoDB" id="6159439at2759"/>
<feature type="region of interest" description="Disordered" evidence="7">
    <location>
        <begin position="244"/>
        <end position="284"/>
    </location>
</feature>
<comment type="caution">
    <text evidence="9">The sequence shown here is derived from an EMBL/GenBank/DDBJ whole genome shotgun (WGS) entry which is preliminary data.</text>
</comment>
<evidence type="ECO:0000256" key="1">
    <source>
        <dbReference type="ARBA" id="ARBA00004123"/>
    </source>
</evidence>
<evidence type="ECO:0000313" key="9">
    <source>
        <dbReference type="EMBL" id="RDB28406.1"/>
    </source>
</evidence>
<keyword evidence="3 5" id="KW-0371">Homeobox</keyword>
<dbReference type="InterPro" id="IPR017970">
    <property type="entry name" value="Homeobox_CS"/>
</dbReference>
<evidence type="ECO:0000313" key="10">
    <source>
        <dbReference type="Proteomes" id="UP000076154"/>
    </source>
</evidence>
<dbReference type="GO" id="GO:0030154">
    <property type="term" value="P:cell differentiation"/>
    <property type="evidence" value="ECO:0007669"/>
    <property type="project" value="TreeGrafter"/>
</dbReference>
<dbReference type="GO" id="GO:0000978">
    <property type="term" value="F:RNA polymerase II cis-regulatory region sequence-specific DNA binding"/>
    <property type="evidence" value="ECO:0007669"/>
    <property type="project" value="TreeGrafter"/>
</dbReference>
<dbReference type="InParanoid" id="A0A369KBT4"/>
<dbReference type="AlphaFoldDB" id="A0A369KBT4"/>
<name>A0A369KBT4_HYPMA</name>
<keyword evidence="10" id="KW-1185">Reference proteome</keyword>
<dbReference type="Gene3D" id="1.10.10.60">
    <property type="entry name" value="Homeodomain-like"/>
    <property type="match status" value="1"/>
</dbReference>
<feature type="domain" description="Homeobox" evidence="8">
    <location>
        <begin position="155"/>
        <end position="215"/>
    </location>
</feature>
<dbReference type="Proteomes" id="UP000076154">
    <property type="component" value="Unassembled WGS sequence"/>
</dbReference>
<evidence type="ECO:0000259" key="8">
    <source>
        <dbReference type="PROSITE" id="PS50071"/>
    </source>
</evidence>
<evidence type="ECO:0000256" key="5">
    <source>
        <dbReference type="PROSITE-ProRule" id="PRU00108"/>
    </source>
</evidence>
<feature type="DNA-binding region" description="Homeobox" evidence="5">
    <location>
        <begin position="157"/>
        <end position="216"/>
    </location>
</feature>
<sequence>MVELPPRQNVPHISNSQSMRPVTLCSATPQASQRCLQDDNLQTPADGFLSLQAIPAATSIVSRLQEMGLPLAVAKRVDGAYLRTSDELRDVCETSLRAALRDASSQSPLTADQVKTMNQVWIASHAQQTRQWAEDALSRARAFLATVVPEVDASNITKEKKPVFNHEYTPLLEKYFEYNAYPSARDRAVLARKSMMTQRQIEVWFQNHRNRARKDGKRLRKLSTDPLPIQLSLESLEKEMSFFTLPESERPVDKPASSEDDSSDEEYTPLVPPSASSSDSADILSIPAPPHAFPTCYPPRCDYKPFPTKAEGFSFPASVWRRMPATSRPLTAPIDFEDFTLDFSLKLILREPPSRKERRKATDGSSPAPWFAWRHTMLPSAPHPSFVRVSSAATLRCMLPVLPTIVAPSSRLHPFRSPSPCAQPATLVPPQQQTSSPTRRKVAHLPNRTPKNPSTSHRRGSPAISETSPSPSSRSLSSNSRSSSFGSDTPSKRRPSSSSSSSSSSPPSALTTPTLPHATLPDDTRSPTVSVAGLDFQNMDDLFGDSNSALSPIEGLPLDFHTVAPRKQGLDFSISLPTAGLLQQRS</sequence>
<dbReference type="InterPro" id="IPR001356">
    <property type="entry name" value="HD"/>
</dbReference>
<dbReference type="SUPFAM" id="SSF46689">
    <property type="entry name" value="Homeodomain-like"/>
    <property type="match status" value="1"/>
</dbReference>
<dbReference type="PROSITE" id="PS50071">
    <property type="entry name" value="HOMEOBOX_2"/>
    <property type="match status" value="1"/>
</dbReference>
<proteinExistence type="predicted"/>
<keyword evidence="2 5" id="KW-0238">DNA-binding</keyword>